<dbReference type="Pfam" id="PF13568">
    <property type="entry name" value="OMP_b-brl_2"/>
    <property type="match status" value="1"/>
</dbReference>
<dbReference type="RefSeq" id="WP_107035808.1">
    <property type="nucleotide sequence ID" value="NZ_CP098825.1"/>
</dbReference>
<evidence type="ECO:0000256" key="1">
    <source>
        <dbReference type="SAM" id="SignalP"/>
    </source>
</evidence>
<evidence type="ECO:0000313" key="4">
    <source>
        <dbReference type="Proteomes" id="UP000244925"/>
    </source>
</evidence>
<gene>
    <name evidence="3" type="ORF">C5O25_05890</name>
</gene>
<evidence type="ECO:0000259" key="2">
    <source>
        <dbReference type="Pfam" id="PF13568"/>
    </source>
</evidence>
<dbReference type="GeneID" id="93424081"/>
<keyword evidence="4" id="KW-1185">Reference proteome</keyword>
<organism evidence="3 4">
    <name type="scientific">Paramuribaculum intestinale</name>
    <dbReference type="NCBI Taxonomy" id="2094151"/>
    <lineage>
        <taxon>Bacteria</taxon>
        <taxon>Pseudomonadati</taxon>
        <taxon>Bacteroidota</taxon>
        <taxon>Bacteroidia</taxon>
        <taxon>Bacteroidales</taxon>
        <taxon>Muribaculaceae</taxon>
        <taxon>Paramuribaculum</taxon>
    </lineage>
</organism>
<sequence>MIQPIRSYLRRTAAAIAVAAAMTVPSEAFAQFRWGAQAGVNVNNLKFKQELVTVDKSTGFSAGVTGEMMFPGIGFGLDIGLHYEMTGSKVHLGERKMWSSQGYGNEQLRMHYAVIPLHVRFKWTRLGGLEEKIAPLVYFGPEFSILAGHSKCDAMDFAGGTLALDMGGGVEIMRRWQLTAGYNMGMTYVVKAKVLTNYSARNRYWYVRGTYYF</sequence>
<evidence type="ECO:0000313" key="3">
    <source>
        <dbReference type="EMBL" id="PWB07891.1"/>
    </source>
</evidence>
<reference evidence="4" key="1">
    <citation type="submission" date="2018-02" db="EMBL/GenBank/DDBJ databases">
        <authorList>
            <person name="Clavel T."/>
            <person name="Strowig T."/>
        </authorList>
    </citation>
    <scope>NUCLEOTIDE SEQUENCE [LARGE SCALE GENOMIC DNA]</scope>
    <source>
        <strain evidence="4">DSM 100764</strain>
    </source>
</reference>
<dbReference type="AlphaFoldDB" id="A0A2V1IYV3"/>
<name>A0A2V1IYV3_9BACT</name>
<feature type="signal peptide" evidence="1">
    <location>
        <begin position="1"/>
        <end position="30"/>
    </location>
</feature>
<proteinExistence type="predicted"/>
<dbReference type="EMBL" id="PUBV01000009">
    <property type="protein sequence ID" value="PWB07891.1"/>
    <property type="molecule type" value="Genomic_DNA"/>
</dbReference>
<accession>A0A2V1IYV3</accession>
<feature type="chain" id="PRO_5015949658" evidence="1">
    <location>
        <begin position="31"/>
        <end position="213"/>
    </location>
</feature>
<dbReference type="Proteomes" id="UP000244925">
    <property type="component" value="Unassembled WGS sequence"/>
</dbReference>
<dbReference type="InterPro" id="IPR025665">
    <property type="entry name" value="Beta-barrel_OMP_2"/>
</dbReference>
<protein>
    <submittedName>
        <fullName evidence="3">PorT family protein</fullName>
    </submittedName>
</protein>
<comment type="caution">
    <text evidence="3">The sequence shown here is derived from an EMBL/GenBank/DDBJ whole genome shotgun (WGS) entry which is preliminary data.</text>
</comment>
<feature type="domain" description="Outer membrane protein beta-barrel" evidence="2">
    <location>
        <begin position="29"/>
        <end position="187"/>
    </location>
</feature>
<keyword evidence="1" id="KW-0732">Signal</keyword>